<evidence type="ECO:0000313" key="4">
    <source>
        <dbReference type="Proteomes" id="UP000313948"/>
    </source>
</evidence>
<dbReference type="EMBL" id="CP040899">
    <property type="protein sequence ID" value="QDB80090.1"/>
    <property type="molecule type" value="Genomic_DNA"/>
</dbReference>
<reference evidence="3 4" key="1">
    <citation type="submission" date="2019-05" db="EMBL/GenBank/DDBJ databases">
        <title>Georgenia *** sp. nov., and Georgenia *** sp. nov., isolated from the intestinal contents of plateau pika (Ochotona curzoniae) in the Qinghai-Tibet plateau of China.</title>
        <authorList>
            <person name="Tian Z."/>
        </authorList>
    </citation>
    <scope>NUCLEOTIDE SEQUENCE [LARGE SCALE GENOMIC DNA]</scope>
    <source>
        <strain evidence="3 4">Z294</strain>
    </source>
</reference>
<dbReference type="RefSeq" id="WP_139948949.1">
    <property type="nucleotide sequence ID" value="NZ_CP040899.1"/>
</dbReference>
<accession>A0ABX5VT30</accession>
<evidence type="ECO:0000256" key="2">
    <source>
        <dbReference type="ARBA" id="ARBA00023235"/>
    </source>
</evidence>
<sequence length="418" mass="45796">METVSWRRHLEQDVLPWWQGRALDDEVGGVFTCFDNDGVLLSQEKYTWSQGRWAWLCAELAEEARAGRLDVDAEAWAARATGTARFLAAHVPVGEGRTAFRTDRHGRRLTGPDGEVAASVFADLFAALGLGAAARVDPSAPPEWVRLATTILTTAETAILDRTALTAPYPVPPGFRDLAGPMNLLHTAAELLRARDAGAAAAPADWERVTAVRDRALASLHEEFLDRATWFEFRPERAGLDEAMLARHRTPGHLLEALWMLVHAEQQAGLVPDTARYLALARTALAIGWDAEEGGVLRYTDRDGGPPRGDLLGPEPTPYEALVTGTWDTKLWWVHAEALYATALLASLTGDTDMAAWAERVADYTMETFPDAVNGEWLQIRERSGAPLNAVVALPVKDPFHVIRALIFLNRTTPQGAS</sequence>
<keyword evidence="2" id="KW-0413">Isomerase</keyword>
<proteinExistence type="inferred from homology"/>
<protein>
    <submittedName>
        <fullName evidence="3">N-acylglucosamine 2-epimerase</fullName>
    </submittedName>
</protein>
<name>A0ABX5VT30_9MICO</name>
<dbReference type="SUPFAM" id="SSF48208">
    <property type="entry name" value="Six-hairpin glycosidases"/>
    <property type="match status" value="1"/>
</dbReference>
<dbReference type="InterPro" id="IPR010819">
    <property type="entry name" value="AGE/CE"/>
</dbReference>
<dbReference type="InterPro" id="IPR012341">
    <property type="entry name" value="6hp_glycosidase-like_sf"/>
</dbReference>
<gene>
    <name evidence="3" type="ORF">FE251_12395</name>
</gene>
<evidence type="ECO:0000313" key="3">
    <source>
        <dbReference type="EMBL" id="QDB80090.1"/>
    </source>
</evidence>
<keyword evidence="4" id="KW-1185">Reference proteome</keyword>
<dbReference type="InterPro" id="IPR008928">
    <property type="entry name" value="6-hairpin_glycosidase_sf"/>
</dbReference>
<comment type="similarity">
    <text evidence="1">Belongs to the N-acylglucosamine 2-epimerase family.</text>
</comment>
<dbReference type="Proteomes" id="UP000313948">
    <property type="component" value="Chromosome"/>
</dbReference>
<dbReference type="Pfam" id="PF07221">
    <property type="entry name" value="GlcNAc_2-epim"/>
    <property type="match status" value="1"/>
</dbReference>
<evidence type="ECO:0000256" key="1">
    <source>
        <dbReference type="ARBA" id="ARBA00008558"/>
    </source>
</evidence>
<organism evidence="3 4">
    <name type="scientific">Georgenia wutianyii</name>
    <dbReference type="NCBI Taxonomy" id="2585135"/>
    <lineage>
        <taxon>Bacteria</taxon>
        <taxon>Bacillati</taxon>
        <taxon>Actinomycetota</taxon>
        <taxon>Actinomycetes</taxon>
        <taxon>Micrococcales</taxon>
        <taxon>Bogoriellaceae</taxon>
        <taxon>Georgenia</taxon>
    </lineage>
</organism>
<dbReference type="Gene3D" id="1.50.10.10">
    <property type="match status" value="1"/>
</dbReference>
<dbReference type="PANTHER" id="PTHR15108">
    <property type="entry name" value="N-ACYLGLUCOSAMINE-2-EPIMERASE"/>
    <property type="match status" value="1"/>
</dbReference>